<reference evidence="4 5" key="1">
    <citation type="submission" date="2018-08" db="EMBL/GenBank/DDBJ databases">
        <title>Bacillus chawlae sp. nov., Bacillus glennii sp. nov., and Bacillus saganii sp. nov. Isolated from the Vehicle Assembly Building at Kennedy Space Center where the Viking Spacecraft were Assembled.</title>
        <authorList>
            <person name="Seuylemezian A."/>
            <person name="Vaishampayan P."/>
        </authorList>
    </citation>
    <scope>NUCLEOTIDE SEQUENCE [LARGE SCALE GENOMIC DNA]</scope>
    <source>
        <strain evidence="4 5">V44-8</strain>
    </source>
</reference>
<accession>A0A372LIF3</accession>
<evidence type="ECO:0000313" key="5">
    <source>
        <dbReference type="Proteomes" id="UP000262939"/>
    </source>
</evidence>
<evidence type="ECO:0000256" key="2">
    <source>
        <dbReference type="RuleBase" id="RU003616"/>
    </source>
</evidence>
<dbReference type="PROSITE" id="PS01031">
    <property type="entry name" value="SHSP"/>
    <property type="match status" value="1"/>
</dbReference>
<gene>
    <name evidence="4" type="ORF">D0466_05860</name>
</gene>
<evidence type="ECO:0000259" key="3">
    <source>
        <dbReference type="PROSITE" id="PS01031"/>
    </source>
</evidence>
<dbReference type="CDD" id="cd06464">
    <property type="entry name" value="ACD_sHsps-like"/>
    <property type="match status" value="1"/>
</dbReference>
<organism evidence="4 5">
    <name type="scientific">Peribacillus glennii</name>
    <dbReference type="NCBI Taxonomy" id="2303991"/>
    <lineage>
        <taxon>Bacteria</taxon>
        <taxon>Bacillati</taxon>
        <taxon>Bacillota</taxon>
        <taxon>Bacilli</taxon>
        <taxon>Bacillales</taxon>
        <taxon>Bacillaceae</taxon>
        <taxon>Peribacillus</taxon>
    </lineage>
</organism>
<dbReference type="Proteomes" id="UP000262939">
    <property type="component" value="Unassembled WGS sequence"/>
</dbReference>
<dbReference type="SUPFAM" id="SSF49764">
    <property type="entry name" value="HSP20-like chaperones"/>
    <property type="match status" value="1"/>
</dbReference>
<dbReference type="AlphaFoldDB" id="A0A372LIF3"/>
<dbReference type="InterPro" id="IPR002068">
    <property type="entry name" value="A-crystallin/Hsp20_dom"/>
</dbReference>
<name>A0A372LIF3_9BACI</name>
<dbReference type="EMBL" id="QVTD01000003">
    <property type="protein sequence ID" value="RFU65416.1"/>
    <property type="molecule type" value="Genomic_DNA"/>
</dbReference>
<protein>
    <submittedName>
        <fullName evidence="4">Hsp20/alpha crystallin family protein</fullName>
    </submittedName>
</protein>
<dbReference type="Gene3D" id="2.60.40.790">
    <property type="match status" value="1"/>
</dbReference>
<dbReference type="InterPro" id="IPR008978">
    <property type="entry name" value="HSP20-like_chaperone"/>
</dbReference>
<evidence type="ECO:0000313" key="4">
    <source>
        <dbReference type="EMBL" id="RFU65416.1"/>
    </source>
</evidence>
<comment type="similarity">
    <text evidence="1 2">Belongs to the small heat shock protein (HSP20) family.</text>
</comment>
<dbReference type="Pfam" id="PF00011">
    <property type="entry name" value="HSP20"/>
    <property type="match status" value="1"/>
</dbReference>
<sequence length="176" mass="20809">MHLPKYTISTNELKGGTIMDMEKLKQWIELSQSYQSEQFWRQVFSQKNGEAGSSHFDQSFFQGPKQRVSEWPLYDMYLYNGVIWIIIEIPGIRPEEIQLSIQEDTLVVSGNITTIMEGIHYYVKERRNQKFERKIKLPDLPDIEKPQFRFQHGLIIVTYPIREDEPVQIDIAQQEA</sequence>
<keyword evidence="5" id="KW-1185">Reference proteome</keyword>
<feature type="domain" description="SHSP" evidence="3">
    <location>
        <begin position="65"/>
        <end position="176"/>
    </location>
</feature>
<evidence type="ECO:0000256" key="1">
    <source>
        <dbReference type="PROSITE-ProRule" id="PRU00285"/>
    </source>
</evidence>
<comment type="caution">
    <text evidence="4">The sequence shown here is derived from an EMBL/GenBank/DDBJ whole genome shotgun (WGS) entry which is preliminary data.</text>
</comment>
<proteinExistence type="inferred from homology"/>